<sequence>MPTSPAPSCAMAVIAPKISKCLDTLNEMMKMIEFAKSFNENQKSKYLDDCDFFLSCQPEFECINDPNLGVAFRSVEVQCKSAKFIIREFAECDKKLTNLNSTCSQTYNPFPEIKEKDVPSMLKEGRKDPCEKLFGESDCMIKEIREECGDKDVVKYRKMQMELAHSLRLCEFHKST</sequence>
<dbReference type="HOGENOM" id="CLU_078890_2_0_1"/>
<dbReference type="Pfam" id="PF01579">
    <property type="entry name" value="DUF19"/>
    <property type="match status" value="1"/>
</dbReference>
<dbReference type="OrthoDB" id="5904617at2759"/>
<dbReference type="AlphaFoldDB" id="G0MA04"/>
<proteinExistence type="predicted"/>
<dbReference type="PIRSF" id="PIRSF015697">
    <property type="entry name" value="UCP015697"/>
    <property type="match status" value="1"/>
</dbReference>
<accession>G0MA04</accession>
<gene>
    <name evidence="2" type="ORF">CAEBREN_15772</name>
</gene>
<evidence type="ECO:0000313" key="2">
    <source>
        <dbReference type="EMBL" id="EGT30706.1"/>
    </source>
</evidence>
<name>G0MA04_CAEBE</name>
<feature type="domain" description="T20D4.11-like" evidence="1">
    <location>
        <begin position="15"/>
        <end position="170"/>
    </location>
</feature>
<reference evidence="3" key="1">
    <citation type="submission" date="2011-07" db="EMBL/GenBank/DDBJ databases">
        <authorList>
            <consortium name="Caenorhabditis brenneri Sequencing and Analysis Consortium"/>
            <person name="Wilson R.K."/>
        </authorList>
    </citation>
    <scope>NUCLEOTIDE SEQUENCE [LARGE SCALE GENOMIC DNA]</scope>
    <source>
        <strain evidence="3">PB2801</strain>
    </source>
</reference>
<organism evidence="3">
    <name type="scientific">Caenorhabditis brenneri</name>
    <name type="common">Nematode worm</name>
    <dbReference type="NCBI Taxonomy" id="135651"/>
    <lineage>
        <taxon>Eukaryota</taxon>
        <taxon>Metazoa</taxon>
        <taxon>Ecdysozoa</taxon>
        <taxon>Nematoda</taxon>
        <taxon>Chromadorea</taxon>
        <taxon>Rhabditida</taxon>
        <taxon>Rhabditina</taxon>
        <taxon>Rhabditomorpha</taxon>
        <taxon>Rhabditoidea</taxon>
        <taxon>Rhabditidae</taxon>
        <taxon>Peloderinae</taxon>
        <taxon>Caenorhabditis</taxon>
    </lineage>
</organism>
<dbReference type="EMBL" id="GL379787">
    <property type="protein sequence ID" value="EGT30706.1"/>
    <property type="molecule type" value="Genomic_DNA"/>
</dbReference>
<keyword evidence="3" id="KW-1185">Reference proteome</keyword>
<protein>
    <recommendedName>
        <fullName evidence="1">T20D4.11-like domain-containing protein</fullName>
    </recommendedName>
</protein>
<dbReference type="Proteomes" id="UP000008068">
    <property type="component" value="Unassembled WGS sequence"/>
</dbReference>
<dbReference type="PANTHER" id="PTHR21453">
    <property type="entry name" value="DUF19 DOMAIN-CONTAINING PROTEIN-RELATED-RELATED"/>
    <property type="match status" value="1"/>
</dbReference>
<dbReference type="eggNOG" id="ENOG502TJSZ">
    <property type="taxonomic scope" value="Eukaryota"/>
</dbReference>
<dbReference type="InterPro" id="IPR016638">
    <property type="entry name" value="UPF0376"/>
</dbReference>
<dbReference type="InParanoid" id="G0MA04"/>
<dbReference type="InterPro" id="IPR002542">
    <property type="entry name" value="T20D4.11-like_dom"/>
</dbReference>
<evidence type="ECO:0000313" key="3">
    <source>
        <dbReference type="Proteomes" id="UP000008068"/>
    </source>
</evidence>
<evidence type="ECO:0000259" key="1">
    <source>
        <dbReference type="Pfam" id="PF01579"/>
    </source>
</evidence>